<reference evidence="1 2" key="1">
    <citation type="journal article" date="2020" name="Microorganisms">
        <title>Osmotic Adaptation and Compatible Solute Biosynthesis of Phototrophic Bacteria as Revealed from Genome Analyses.</title>
        <authorList>
            <person name="Imhoff J.F."/>
            <person name="Rahn T."/>
            <person name="Kunzel S."/>
            <person name="Keller A."/>
            <person name="Neulinger S.C."/>
        </authorList>
    </citation>
    <scope>NUCLEOTIDE SEQUENCE [LARGE SCALE GENOMIC DNA]</scope>
    <source>
        <strain evidence="1 2">DSM 9895</strain>
    </source>
</reference>
<dbReference type="Gene3D" id="1.10.10.10">
    <property type="entry name" value="Winged helix-like DNA-binding domain superfamily/Winged helix DNA-binding domain"/>
    <property type="match status" value="1"/>
</dbReference>
<dbReference type="RefSeq" id="WP_200338707.1">
    <property type="nucleotide sequence ID" value="NZ_NRRL01000001.1"/>
</dbReference>
<accession>A0ABS1D8B2</accession>
<keyword evidence="2" id="KW-1185">Reference proteome</keyword>
<dbReference type="Proteomes" id="UP001296873">
    <property type="component" value="Unassembled WGS sequence"/>
</dbReference>
<dbReference type="EMBL" id="NRRL01000001">
    <property type="protein sequence ID" value="MBK1666654.1"/>
    <property type="molecule type" value="Genomic_DNA"/>
</dbReference>
<evidence type="ECO:0000313" key="2">
    <source>
        <dbReference type="Proteomes" id="UP001296873"/>
    </source>
</evidence>
<proteinExistence type="predicted"/>
<comment type="caution">
    <text evidence="1">The sequence shown here is derived from an EMBL/GenBank/DDBJ whole genome shotgun (WGS) entry which is preliminary data.</text>
</comment>
<gene>
    <name evidence="1" type="ORF">CKO28_01170</name>
</gene>
<evidence type="ECO:0000313" key="1">
    <source>
        <dbReference type="EMBL" id="MBK1666654.1"/>
    </source>
</evidence>
<dbReference type="InterPro" id="IPR036388">
    <property type="entry name" value="WH-like_DNA-bd_sf"/>
</dbReference>
<protein>
    <recommendedName>
        <fullName evidence="3">Restriction system protein Mrr-like N-terminal domain-containing protein</fullName>
    </recommendedName>
</protein>
<evidence type="ECO:0008006" key="3">
    <source>
        <dbReference type="Google" id="ProtNLM"/>
    </source>
</evidence>
<organism evidence="1 2">
    <name type="scientific">Rhodovibrio sodomensis</name>
    <dbReference type="NCBI Taxonomy" id="1088"/>
    <lineage>
        <taxon>Bacteria</taxon>
        <taxon>Pseudomonadati</taxon>
        <taxon>Pseudomonadota</taxon>
        <taxon>Alphaproteobacteria</taxon>
        <taxon>Rhodospirillales</taxon>
        <taxon>Rhodovibrionaceae</taxon>
        <taxon>Rhodovibrio</taxon>
    </lineage>
</organism>
<name>A0ABS1D8B2_9PROT</name>
<sequence length="98" mass="11139">MSSSEPISDSQLALAHLNTDDRTALAETWIEGVVPVACGIDRRLNWKRGKATRIYRKMLNLGILSRVHHGHYRLTDLGKQVRRELGSPCPSERIYRKA</sequence>